<dbReference type="GeneID" id="54288653"/>
<feature type="non-terminal residue" evidence="4">
    <location>
        <position position="1"/>
    </location>
</feature>
<dbReference type="SUPFAM" id="SSF51735">
    <property type="entry name" value="NAD(P)-binding Rossmann-fold domains"/>
    <property type="match status" value="1"/>
</dbReference>
<dbReference type="PANTHER" id="PTHR42748:SF25">
    <property type="entry name" value="NMRA FAMILY PROTEIN"/>
    <property type="match status" value="1"/>
</dbReference>
<protein>
    <submittedName>
        <fullName evidence="4">NmrA family protein</fullName>
    </submittedName>
</protein>
<gene>
    <name evidence="4" type="ORF">BU24DRAFT_453303</name>
</gene>
<comment type="similarity">
    <text evidence="1">Belongs to the NmrA-type oxidoreductase family.</text>
</comment>
<evidence type="ECO:0000313" key="5">
    <source>
        <dbReference type="Proteomes" id="UP000799778"/>
    </source>
</evidence>
<dbReference type="Gene3D" id="3.40.50.720">
    <property type="entry name" value="NAD(P)-binding Rossmann-like Domain"/>
    <property type="match status" value="1"/>
</dbReference>
<dbReference type="InterPro" id="IPR036291">
    <property type="entry name" value="NAD(P)-bd_dom_sf"/>
</dbReference>
<organism evidence="4 5">
    <name type="scientific">Aaosphaeria arxii CBS 175.79</name>
    <dbReference type="NCBI Taxonomy" id="1450172"/>
    <lineage>
        <taxon>Eukaryota</taxon>
        <taxon>Fungi</taxon>
        <taxon>Dikarya</taxon>
        <taxon>Ascomycota</taxon>
        <taxon>Pezizomycotina</taxon>
        <taxon>Dothideomycetes</taxon>
        <taxon>Pleosporomycetidae</taxon>
        <taxon>Pleosporales</taxon>
        <taxon>Pleosporales incertae sedis</taxon>
        <taxon>Aaosphaeria</taxon>
    </lineage>
</organism>
<dbReference type="EMBL" id="ML978072">
    <property type="protein sequence ID" value="KAF2013033.1"/>
    <property type="molecule type" value="Genomic_DNA"/>
</dbReference>
<keyword evidence="5" id="KW-1185">Reference proteome</keyword>
<proteinExistence type="inferred from homology"/>
<dbReference type="InterPro" id="IPR008030">
    <property type="entry name" value="NmrA-like"/>
</dbReference>
<dbReference type="Pfam" id="PF05368">
    <property type="entry name" value="NmrA"/>
    <property type="match status" value="1"/>
</dbReference>
<dbReference type="CDD" id="cd05251">
    <property type="entry name" value="NmrA_like_SDR_a"/>
    <property type="match status" value="1"/>
</dbReference>
<evidence type="ECO:0000313" key="4">
    <source>
        <dbReference type="EMBL" id="KAF2013033.1"/>
    </source>
</evidence>
<evidence type="ECO:0000256" key="1">
    <source>
        <dbReference type="ARBA" id="ARBA00006328"/>
    </source>
</evidence>
<dbReference type="OrthoDB" id="9997102at2759"/>
<feature type="domain" description="NmrA-like" evidence="3">
    <location>
        <begin position="1"/>
        <end position="258"/>
    </location>
</feature>
<evidence type="ECO:0000259" key="3">
    <source>
        <dbReference type="Pfam" id="PF05368"/>
    </source>
</evidence>
<accession>A0A6A5XJA2</accession>
<dbReference type="Proteomes" id="UP000799778">
    <property type="component" value="Unassembled WGS sequence"/>
</dbReference>
<dbReference type="AlphaFoldDB" id="A0A6A5XJA2"/>
<dbReference type="RefSeq" id="XP_033381372.1">
    <property type="nucleotide sequence ID" value="XM_033531256.1"/>
</dbReference>
<sequence>MSKAILITGATGKQGGAVLSHLASHPSSDQFTLLAVTRNTSSASAQKLLTKYPAVKLVQGDLNSIPDLFASAVDVLRQSNHADPKIWGVYSVQASVGPGVTHDTEIAQGKNLIDYSLEHGVAHFVYSSVDRGGNARSPTTETPIPHFQSKYIIEQHLISRAGANGESMRWTILRPVAFMDNLAPGFQTRVFLAALRDMLDGKKMQWVSIYDIGMFGARAFANSEEWNTKAESLAGDELTFEEMSGCFERATGQPAPVSYGVLGKALLWGVTELRIMITWFKTDGYGADVERLRKEEGEGICGFERWLKERSSFVTR</sequence>
<dbReference type="GO" id="GO:0005634">
    <property type="term" value="C:nucleus"/>
    <property type="evidence" value="ECO:0007669"/>
    <property type="project" value="TreeGrafter"/>
</dbReference>
<dbReference type="PANTHER" id="PTHR42748">
    <property type="entry name" value="NITROGEN METABOLITE REPRESSION PROTEIN NMRA FAMILY MEMBER"/>
    <property type="match status" value="1"/>
</dbReference>
<evidence type="ECO:0000256" key="2">
    <source>
        <dbReference type="ARBA" id="ARBA00022857"/>
    </source>
</evidence>
<reference evidence="4" key="1">
    <citation type="journal article" date="2020" name="Stud. Mycol.">
        <title>101 Dothideomycetes genomes: a test case for predicting lifestyles and emergence of pathogens.</title>
        <authorList>
            <person name="Haridas S."/>
            <person name="Albert R."/>
            <person name="Binder M."/>
            <person name="Bloem J."/>
            <person name="Labutti K."/>
            <person name="Salamov A."/>
            <person name="Andreopoulos B."/>
            <person name="Baker S."/>
            <person name="Barry K."/>
            <person name="Bills G."/>
            <person name="Bluhm B."/>
            <person name="Cannon C."/>
            <person name="Castanera R."/>
            <person name="Culley D."/>
            <person name="Daum C."/>
            <person name="Ezra D."/>
            <person name="Gonzalez J."/>
            <person name="Henrissat B."/>
            <person name="Kuo A."/>
            <person name="Liang C."/>
            <person name="Lipzen A."/>
            <person name="Lutzoni F."/>
            <person name="Magnuson J."/>
            <person name="Mondo S."/>
            <person name="Nolan M."/>
            <person name="Ohm R."/>
            <person name="Pangilinan J."/>
            <person name="Park H.-J."/>
            <person name="Ramirez L."/>
            <person name="Alfaro M."/>
            <person name="Sun H."/>
            <person name="Tritt A."/>
            <person name="Yoshinaga Y."/>
            <person name="Zwiers L.-H."/>
            <person name="Turgeon B."/>
            <person name="Goodwin S."/>
            <person name="Spatafora J."/>
            <person name="Crous P."/>
            <person name="Grigoriev I."/>
        </authorList>
    </citation>
    <scope>NUCLEOTIDE SEQUENCE</scope>
    <source>
        <strain evidence="4">CBS 175.79</strain>
    </source>
</reference>
<keyword evidence="2" id="KW-0521">NADP</keyword>
<dbReference type="Gene3D" id="3.90.25.10">
    <property type="entry name" value="UDP-galactose 4-epimerase, domain 1"/>
    <property type="match status" value="1"/>
</dbReference>
<name>A0A6A5XJA2_9PLEO</name>
<dbReference type="InterPro" id="IPR051164">
    <property type="entry name" value="NmrA-like_oxidored"/>
</dbReference>